<keyword evidence="2" id="KW-1185">Reference proteome</keyword>
<dbReference type="Proteomes" id="UP000054653">
    <property type="component" value="Unassembled WGS sequence"/>
</dbReference>
<comment type="caution">
    <text evidence="1">The sequence shown here is derived from an EMBL/GenBank/DDBJ whole genome shotgun (WGS) entry which is preliminary data.</text>
</comment>
<gene>
    <name evidence="1" type="ORF">T03_12223</name>
</gene>
<evidence type="ECO:0000313" key="1">
    <source>
        <dbReference type="EMBL" id="KRY07090.1"/>
    </source>
</evidence>
<protein>
    <submittedName>
        <fullName evidence="1">Uncharacterized protein</fullName>
    </submittedName>
</protein>
<proteinExistence type="predicted"/>
<dbReference type="AlphaFoldDB" id="A0A0V0Z3I8"/>
<organism evidence="1 2">
    <name type="scientific">Trichinella britovi</name>
    <name type="common">Parasitic roundworm</name>
    <dbReference type="NCBI Taxonomy" id="45882"/>
    <lineage>
        <taxon>Eukaryota</taxon>
        <taxon>Metazoa</taxon>
        <taxon>Ecdysozoa</taxon>
        <taxon>Nematoda</taxon>
        <taxon>Enoplea</taxon>
        <taxon>Dorylaimia</taxon>
        <taxon>Trichinellida</taxon>
        <taxon>Trichinellidae</taxon>
        <taxon>Trichinella</taxon>
    </lineage>
</organism>
<accession>A0A0V0Z3I8</accession>
<name>A0A0V0Z3I8_TRIBR</name>
<evidence type="ECO:0000313" key="2">
    <source>
        <dbReference type="Proteomes" id="UP000054653"/>
    </source>
</evidence>
<reference evidence="1 2" key="1">
    <citation type="submission" date="2015-01" db="EMBL/GenBank/DDBJ databases">
        <title>Evolution of Trichinella species and genotypes.</title>
        <authorList>
            <person name="Korhonen P.K."/>
            <person name="Edoardo P."/>
            <person name="Giuseppe L.R."/>
            <person name="Gasser R.B."/>
        </authorList>
    </citation>
    <scope>NUCLEOTIDE SEQUENCE [LARGE SCALE GENOMIC DNA]</scope>
    <source>
        <strain evidence="1">ISS120</strain>
    </source>
</reference>
<sequence>MNLLFRVAVGCVASYFVQHLPALSLFAHAKRDW</sequence>
<dbReference type="EMBL" id="JYDI01004225">
    <property type="protein sequence ID" value="KRY07090.1"/>
    <property type="molecule type" value="Genomic_DNA"/>
</dbReference>